<sequence>MMFPVPAHRKLVKLPLRKHLRPKARQFQQQWLEEFKWLRFEGGDRGLMFCVYYEAAGKQNGFTKGGSNFQKSALKDHKSSAGHREALFIRSQKSSMQTPMAQAREKNDDNLTAMMRPVLFMAKENISSTKFNEIMQLQKQNGCPSLTGVIYTHSDSFEDIESALVQTTVDELKDKIASSKFVGLIVDETVNVITEKKLILFLRVLNNTAKTETIFLGNYSVHSGMAECIVDKLKEVFIEWGISLNKVVGLGNDGASVMTGIRNGVGVKLLTDTLFLIHVHCIAHRVALASQDAANLTKKIADYRKTLNEVYKFYEYSATRYNRLQDLSKELSDTEFSTVKQPSTVRWLSLGRAVKSTKLNWPALVMEAEEEAADRKNAVAAGLQKILKTYSFIATTYMLSDVLPCMEKLITVFQRETLNLSMIRPMVNSTIETLDALLTAKGENESEFNRIFDETAVNTEGFRGVTLTYADERSRTSFETVRNNFILDLVTSLKIPFPEDSLNVLNSLDIVLNPARYPNARNELDVFGGDSLNILLDFFCKDIQDSDVIIDGARATRDFSHFKRVLFGLGTKSLEDTCQTIISDFSDLFPDFGTLAVIALVVPVSSVPAERGFSLQNLIHTSLRNRLLQQQMNNLMTLNMHTQNSEARPFNFGKARQIFMSSKDRRL</sequence>
<reference evidence="2 3" key="1">
    <citation type="submission" date="2024-01" db="EMBL/GenBank/DDBJ databases">
        <title>The genome of the rayed Mediterranean limpet Patella caerulea (Linnaeus, 1758).</title>
        <authorList>
            <person name="Anh-Thu Weber A."/>
            <person name="Halstead-Nussloch G."/>
        </authorList>
    </citation>
    <scope>NUCLEOTIDE SEQUENCE [LARGE SCALE GENOMIC DNA]</scope>
    <source>
        <strain evidence="2">AATW-2023a</strain>
        <tissue evidence="2">Whole specimen</tissue>
    </source>
</reference>
<name>A0AAN8J4I9_PATCE</name>
<organism evidence="2 3">
    <name type="scientific">Patella caerulea</name>
    <name type="common">Rayed Mediterranean limpet</name>
    <dbReference type="NCBI Taxonomy" id="87958"/>
    <lineage>
        <taxon>Eukaryota</taxon>
        <taxon>Metazoa</taxon>
        <taxon>Spiralia</taxon>
        <taxon>Lophotrochozoa</taxon>
        <taxon>Mollusca</taxon>
        <taxon>Gastropoda</taxon>
        <taxon>Patellogastropoda</taxon>
        <taxon>Patelloidea</taxon>
        <taxon>Patellidae</taxon>
        <taxon>Patella</taxon>
    </lineage>
</organism>
<dbReference type="Proteomes" id="UP001347796">
    <property type="component" value="Unassembled WGS sequence"/>
</dbReference>
<evidence type="ECO:0000313" key="2">
    <source>
        <dbReference type="EMBL" id="KAK6168740.1"/>
    </source>
</evidence>
<dbReference type="PANTHER" id="PTHR46880:SF6">
    <property type="entry name" value="U1-TYPE DOMAIN-CONTAINING PROTEIN"/>
    <property type="match status" value="1"/>
</dbReference>
<accession>A0AAN8J4I9</accession>
<dbReference type="InterPro" id="IPR012337">
    <property type="entry name" value="RNaseH-like_sf"/>
</dbReference>
<dbReference type="InterPro" id="IPR057456">
    <property type="entry name" value="Znf_C17orf113"/>
</dbReference>
<dbReference type="PANTHER" id="PTHR46880">
    <property type="entry name" value="RAS-ASSOCIATING DOMAIN-CONTAINING PROTEIN"/>
    <property type="match status" value="1"/>
</dbReference>
<dbReference type="AlphaFoldDB" id="A0AAN8J4I9"/>
<evidence type="ECO:0000313" key="3">
    <source>
        <dbReference type="Proteomes" id="UP001347796"/>
    </source>
</evidence>
<dbReference type="SUPFAM" id="SSF53098">
    <property type="entry name" value="Ribonuclease H-like"/>
    <property type="match status" value="1"/>
</dbReference>
<protein>
    <recommendedName>
        <fullName evidence="1">C17orf113 probable zinc finger domain-containing protein</fullName>
    </recommendedName>
</protein>
<dbReference type="EMBL" id="JAZGQO010000015">
    <property type="protein sequence ID" value="KAK6168740.1"/>
    <property type="molecule type" value="Genomic_DNA"/>
</dbReference>
<dbReference type="Pfam" id="PF25431">
    <property type="entry name" value="zf-C17orf113"/>
    <property type="match status" value="1"/>
</dbReference>
<comment type="caution">
    <text evidence="2">The sequence shown here is derived from an EMBL/GenBank/DDBJ whole genome shotgun (WGS) entry which is preliminary data.</text>
</comment>
<proteinExistence type="predicted"/>
<gene>
    <name evidence="2" type="ORF">SNE40_019925</name>
</gene>
<keyword evidence="3" id="KW-1185">Reference proteome</keyword>
<evidence type="ECO:0000259" key="1">
    <source>
        <dbReference type="Pfam" id="PF25431"/>
    </source>
</evidence>
<feature type="domain" description="C17orf113 probable zinc finger" evidence="1">
    <location>
        <begin position="35"/>
        <end position="87"/>
    </location>
</feature>